<gene>
    <name evidence="2" type="ORF">NIES37_15220</name>
</gene>
<organism evidence="2 3">
    <name type="scientific">Tolypothrix tenuis PCC 7101</name>
    <dbReference type="NCBI Taxonomy" id="231146"/>
    <lineage>
        <taxon>Bacteria</taxon>
        <taxon>Bacillati</taxon>
        <taxon>Cyanobacteriota</taxon>
        <taxon>Cyanophyceae</taxon>
        <taxon>Nostocales</taxon>
        <taxon>Tolypothrichaceae</taxon>
        <taxon>Tolypothrix</taxon>
    </lineage>
</organism>
<name>A0A1Z4MVY1_9CYAN</name>
<dbReference type="AlphaFoldDB" id="A0A1Z4MVY1"/>
<keyword evidence="1" id="KW-0812">Transmembrane</keyword>
<proteinExistence type="predicted"/>
<evidence type="ECO:0000313" key="2">
    <source>
        <dbReference type="EMBL" id="BAY97580.1"/>
    </source>
</evidence>
<keyword evidence="1" id="KW-0472">Membrane</keyword>
<dbReference type="RefSeq" id="WP_096574612.1">
    <property type="nucleotide sequence ID" value="NZ_CAWNJS010000001.1"/>
</dbReference>
<reference evidence="2 3" key="1">
    <citation type="submission" date="2017-06" db="EMBL/GenBank/DDBJ databases">
        <title>Genome sequencing of cyanobaciteial culture collection at National Institute for Environmental Studies (NIES).</title>
        <authorList>
            <person name="Hirose Y."/>
            <person name="Shimura Y."/>
            <person name="Fujisawa T."/>
            <person name="Nakamura Y."/>
            <person name="Kawachi M."/>
        </authorList>
    </citation>
    <scope>NUCLEOTIDE SEQUENCE [LARGE SCALE GENOMIC DNA]</scope>
    <source>
        <strain evidence="2 3">NIES-37</strain>
    </source>
</reference>
<keyword evidence="1" id="KW-1133">Transmembrane helix</keyword>
<dbReference type="Gene3D" id="3.40.50.300">
    <property type="entry name" value="P-loop containing nucleotide triphosphate hydrolases"/>
    <property type="match status" value="1"/>
</dbReference>
<feature type="transmembrane region" description="Helical" evidence="1">
    <location>
        <begin position="487"/>
        <end position="509"/>
    </location>
</feature>
<keyword evidence="3" id="KW-1185">Reference proteome</keyword>
<sequence length="673" mass="77564">MSAEKTLIYRYQVGGSLPHDAPTYVKRKADDNLFNALKAGEFCYVFSSRQMGKSSLRVHTIHRLQKEGIICSVIDLTEIGSQLNYQQWYKGIAYSLMMNLQMNNPIIHKEWWEKHKDLSSAYQLSLFLDELLKSTSQKIVIFIDEIDFVKCLDFPTDEFFGIIKTCHSKRSYTPEYKRLSFALVGVTTPSNLIQDKNHTPFNLGRPIELSGFHFSEAEHLAKGLAKKFSSLEIAKKVLKDILSLTGGQPFLTQKICDLVVNLSEHPRLGEEQQWVKNIVGEKIIENWEYQDEPEHLRTISERILRSQNAIGVLHLYRTILEGKIVKYDNSQEATDLLLSGLVKNQGRLKIYNYIYASVFNQKWITKTLEKLGCPYAEQLQEWIQSGRINNSQLLLPEAALYKAWQWADGKSLSFVDYEFLCASLLANNISKNSINFDNQIFTNSKVKETKEKTNKVASNNPEDARVKSSKLSQSKAQAIHEYYKNNYIKLLMLILGIPFVILISQILFLQKNIGNNWFNSGNNENILRTINQLPVNTIFNSGDLKTDLRFSITPNSTELLNTEDSKIPVFIPRLVENSQIISVPNTLVSSLLNDQQQKKLKLEVEIRYDGSIKVLRAIDENNRIYDNPQSLEMQLSKQLENVFRYEYEPEFARWGFQNKQTLSYSFSLTISKY</sequence>
<dbReference type="KEGG" id="ttq:NIES37_15220"/>
<accession>A0A1Z4MVY1</accession>
<protein>
    <submittedName>
        <fullName evidence="2">WD-40 repeat-containing protein</fullName>
    </submittedName>
</protein>
<dbReference type="InterPro" id="IPR027417">
    <property type="entry name" value="P-loop_NTPase"/>
</dbReference>
<dbReference type="Proteomes" id="UP000218785">
    <property type="component" value="Chromosome"/>
</dbReference>
<dbReference type="EMBL" id="AP018248">
    <property type="protein sequence ID" value="BAY97580.1"/>
    <property type="molecule type" value="Genomic_DNA"/>
</dbReference>
<evidence type="ECO:0000256" key="1">
    <source>
        <dbReference type="SAM" id="Phobius"/>
    </source>
</evidence>
<evidence type="ECO:0000313" key="3">
    <source>
        <dbReference type="Proteomes" id="UP000218785"/>
    </source>
</evidence>
<dbReference type="Pfam" id="PF14516">
    <property type="entry name" value="AAA_35"/>
    <property type="match status" value="1"/>
</dbReference>
<dbReference type="SUPFAM" id="SSF52540">
    <property type="entry name" value="P-loop containing nucleoside triphosphate hydrolases"/>
    <property type="match status" value="1"/>
</dbReference>